<dbReference type="EMBL" id="AUZX01015785">
    <property type="protein sequence ID" value="EQD28074.1"/>
    <property type="molecule type" value="Genomic_DNA"/>
</dbReference>
<comment type="cofactor">
    <cofactor evidence="1">
        <name>Zn(2+)</name>
        <dbReference type="ChEBI" id="CHEBI:29105"/>
    </cofactor>
</comment>
<dbReference type="GO" id="GO:0000105">
    <property type="term" value="P:L-histidine biosynthetic process"/>
    <property type="evidence" value="ECO:0007669"/>
    <property type="project" value="TreeGrafter"/>
</dbReference>
<reference evidence="5" key="1">
    <citation type="submission" date="2013-08" db="EMBL/GenBank/DDBJ databases">
        <authorList>
            <person name="Mendez C."/>
            <person name="Richter M."/>
            <person name="Ferrer M."/>
            <person name="Sanchez J."/>
        </authorList>
    </citation>
    <scope>NUCLEOTIDE SEQUENCE</scope>
</reference>
<dbReference type="Pfam" id="PF00815">
    <property type="entry name" value="Histidinol_dh"/>
    <property type="match status" value="1"/>
</dbReference>
<accession>T0ZGT7</accession>
<reference evidence="5" key="2">
    <citation type="journal article" date="2014" name="ISME J.">
        <title>Microbial stratification in low pH oxic and suboxic macroscopic growths along an acid mine drainage.</title>
        <authorList>
            <person name="Mendez-Garcia C."/>
            <person name="Mesa V."/>
            <person name="Sprenger R.R."/>
            <person name="Richter M."/>
            <person name="Diez M.S."/>
            <person name="Solano J."/>
            <person name="Bargiela R."/>
            <person name="Golyshina O.V."/>
            <person name="Manteca A."/>
            <person name="Ramos J.L."/>
            <person name="Gallego J.R."/>
            <person name="Llorente I."/>
            <person name="Martins Dos Santos V.A."/>
            <person name="Jensen O.N."/>
            <person name="Pelaez A.I."/>
            <person name="Sanchez J."/>
            <person name="Ferrer M."/>
        </authorList>
    </citation>
    <scope>NUCLEOTIDE SEQUENCE</scope>
</reference>
<evidence type="ECO:0000256" key="2">
    <source>
        <dbReference type="ARBA" id="ARBA00022723"/>
    </source>
</evidence>
<evidence type="ECO:0000313" key="5">
    <source>
        <dbReference type="EMBL" id="EQD28074.1"/>
    </source>
</evidence>
<dbReference type="InterPro" id="IPR016161">
    <property type="entry name" value="Ald_DH/histidinol_DH"/>
</dbReference>
<gene>
    <name evidence="5" type="ORF">B1A_21356</name>
</gene>
<dbReference type="GO" id="GO:0004399">
    <property type="term" value="F:histidinol dehydrogenase activity"/>
    <property type="evidence" value="ECO:0007669"/>
    <property type="project" value="UniProtKB-ARBA"/>
</dbReference>
<name>T0ZGT7_9ZZZZ</name>
<dbReference type="GO" id="GO:0005829">
    <property type="term" value="C:cytosol"/>
    <property type="evidence" value="ECO:0007669"/>
    <property type="project" value="TreeGrafter"/>
</dbReference>
<dbReference type="PRINTS" id="PR00083">
    <property type="entry name" value="HOLDHDRGNASE"/>
</dbReference>
<feature type="non-terminal residue" evidence="5">
    <location>
        <position position="1"/>
    </location>
</feature>
<dbReference type="GO" id="GO:0046872">
    <property type="term" value="F:metal ion binding"/>
    <property type="evidence" value="ECO:0007669"/>
    <property type="project" value="UniProtKB-KW"/>
</dbReference>
<dbReference type="InterPro" id="IPR012131">
    <property type="entry name" value="Hstdl_DH"/>
</dbReference>
<protein>
    <submittedName>
        <fullName evidence="5">Histidinol dehydrogenase</fullName>
    </submittedName>
</protein>
<dbReference type="Gene3D" id="1.20.5.1300">
    <property type="match status" value="1"/>
</dbReference>
<organism evidence="5">
    <name type="scientific">mine drainage metagenome</name>
    <dbReference type="NCBI Taxonomy" id="410659"/>
    <lineage>
        <taxon>unclassified sequences</taxon>
        <taxon>metagenomes</taxon>
        <taxon>ecological metagenomes</taxon>
    </lineage>
</organism>
<evidence type="ECO:0000256" key="3">
    <source>
        <dbReference type="ARBA" id="ARBA00022833"/>
    </source>
</evidence>
<evidence type="ECO:0000256" key="1">
    <source>
        <dbReference type="ARBA" id="ARBA00001947"/>
    </source>
</evidence>
<sequence>LLTWDQDYALEVSRQVEAILGSSPRAEETLKTLREGGYAAIVRDRAQALEVANEIAPEHLELLYRGAKDDLDLVRNAGAVFYGPLSPASFGDYVAGPSHVLPTFGSARFASALKVGDFLKYIHFVEVSERGLDELGWAVECLAQVEGLYAHEQSIVIRRGTKAEEGRR</sequence>
<dbReference type="PANTHER" id="PTHR21256:SF2">
    <property type="entry name" value="HISTIDINE BIOSYNTHESIS TRIFUNCTIONAL PROTEIN"/>
    <property type="match status" value="1"/>
</dbReference>
<dbReference type="AlphaFoldDB" id="T0ZGT7"/>
<keyword evidence="4" id="KW-0560">Oxidoreductase</keyword>
<proteinExistence type="predicted"/>
<dbReference type="PANTHER" id="PTHR21256">
    <property type="entry name" value="HISTIDINOL DEHYDROGENASE HDH"/>
    <property type="match status" value="1"/>
</dbReference>
<dbReference type="GO" id="GO:0051287">
    <property type="term" value="F:NAD binding"/>
    <property type="evidence" value="ECO:0007669"/>
    <property type="project" value="InterPro"/>
</dbReference>
<dbReference type="SUPFAM" id="SSF53720">
    <property type="entry name" value="ALDH-like"/>
    <property type="match status" value="1"/>
</dbReference>
<comment type="caution">
    <text evidence="5">The sequence shown here is derived from an EMBL/GenBank/DDBJ whole genome shotgun (WGS) entry which is preliminary data.</text>
</comment>
<dbReference type="Gene3D" id="3.40.50.1980">
    <property type="entry name" value="Nitrogenase molybdenum iron protein domain"/>
    <property type="match status" value="1"/>
</dbReference>
<keyword evidence="3" id="KW-0862">Zinc</keyword>
<evidence type="ECO:0000256" key="4">
    <source>
        <dbReference type="ARBA" id="ARBA00023002"/>
    </source>
</evidence>
<dbReference type="FunFam" id="3.40.50.1980:FF:000001">
    <property type="entry name" value="Histidinol dehydrogenase"/>
    <property type="match status" value="1"/>
</dbReference>
<keyword evidence="2" id="KW-0479">Metal-binding</keyword>